<proteinExistence type="predicted"/>
<feature type="region of interest" description="Disordered" evidence="1">
    <location>
        <begin position="85"/>
        <end position="123"/>
    </location>
</feature>
<dbReference type="AlphaFoldDB" id="K9P4B4"/>
<feature type="compositionally biased region" description="Pro residues" evidence="1">
    <location>
        <begin position="113"/>
        <end position="122"/>
    </location>
</feature>
<protein>
    <submittedName>
        <fullName evidence="2">Uncharacterized protein</fullName>
    </submittedName>
</protein>
<evidence type="ECO:0000256" key="1">
    <source>
        <dbReference type="SAM" id="MobiDB-lite"/>
    </source>
</evidence>
<name>K9P4B4_CYAGP</name>
<dbReference type="EMBL" id="CP003495">
    <property type="protein sequence ID" value="AFY27379.1"/>
    <property type="molecule type" value="Genomic_DNA"/>
</dbReference>
<sequence>MHYILHFPSVVKVLAVIPNAVMHCIARWPSILKAITSTVGTRPRLYRPSDMVYVHHPFWRIDQLVCSCPLPRLHCVCQCCSKSDIRPTTSARSNPLSRERHGGISHRRAAPTPAHPPPPPPCQDRFRQARSGVYFGYQSLVRSLTRDRLEPWHVIRNWLSKPLITRFNQCADAEAASGDLWIKT</sequence>
<evidence type="ECO:0000313" key="2">
    <source>
        <dbReference type="EMBL" id="AFY27379.1"/>
    </source>
</evidence>
<dbReference type="KEGG" id="cgc:Cyagr_0171"/>
<reference evidence="3" key="1">
    <citation type="journal article" date="2013" name="Proc. Natl. Acad. Sci. U.S.A.">
        <title>Improving the coverage of the cyanobacterial phylum using diversity-driven genome sequencing.</title>
        <authorList>
            <person name="Shih P.M."/>
            <person name="Wu D."/>
            <person name="Latifi A."/>
            <person name="Axen S.D."/>
            <person name="Fewer D.P."/>
            <person name="Talla E."/>
            <person name="Calteau A."/>
            <person name="Cai F."/>
            <person name="Tandeau de Marsac N."/>
            <person name="Rippka R."/>
            <person name="Herdman M."/>
            <person name="Sivonen K."/>
            <person name="Coursin T."/>
            <person name="Laurent T."/>
            <person name="Goodwin L."/>
            <person name="Nolan M."/>
            <person name="Davenport K.W."/>
            <person name="Han C.S."/>
            <person name="Rubin E.M."/>
            <person name="Eisen J.A."/>
            <person name="Woyke T."/>
            <person name="Gugger M."/>
            <person name="Kerfeld C.A."/>
        </authorList>
    </citation>
    <scope>NUCLEOTIDE SEQUENCE [LARGE SCALE GENOMIC DNA]</scope>
    <source>
        <strain evidence="3">ATCC 27147 / PCC 6307</strain>
    </source>
</reference>
<dbReference type="HOGENOM" id="CLU_1465912_0_0_3"/>
<feature type="compositionally biased region" description="Polar residues" evidence="1">
    <location>
        <begin position="86"/>
        <end position="96"/>
    </location>
</feature>
<evidence type="ECO:0000313" key="3">
    <source>
        <dbReference type="Proteomes" id="UP000010388"/>
    </source>
</evidence>
<dbReference type="Proteomes" id="UP000010388">
    <property type="component" value="Chromosome"/>
</dbReference>
<accession>K9P4B4</accession>
<gene>
    <name evidence="2" type="ordered locus">Cyagr_0171</name>
</gene>
<organism evidence="2 3">
    <name type="scientific">Cyanobium gracile (strain ATCC 27147 / PCC 6307)</name>
    <dbReference type="NCBI Taxonomy" id="292564"/>
    <lineage>
        <taxon>Bacteria</taxon>
        <taxon>Bacillati</taxon>
        <taxon>Cyanobacteriota</taxon>
        <taxon>Cyanophyceae</taxon>
        <taxon>Synechococcales</taxon>
        <taxon>Prochlorococcaceae</taxon>
        <taxon>Cyanobium</taxon>
    </lineage>
</organism>